<feature type="compositionally biased region" description="Low complexity" evidence="2">
    <location>
        <begin position="115"/>
        <end position="126"/>
    </location>
</feature>
<keyword evidence="1" id="KW-1015">Disulfide bond</keyword>
<sequence length="471" mass="52556">MLSYRTHRLMLLVIIITIIFALSASVERRCPDGTLAEKGAYVKPKCYDKAAFCRFTKSLCTDPNYWHLVSDECEATCGFCHQQRPFEEIVTTIRTDTTKTSSMVDNNIADRSDSISDNISDDNAPIESIQQNGGGYLHPTNQDESRLQKNPSDNPFSILPRTSAKELPEKHNSTTILSDGMKSSLVSKHSEDAGRTNVSLIQTHDKQPYSEVNIDRSQIAEAESVTTNISKGDVVDENFHQPKVDLIGKTMVNNKKQPFEGFNDHNSWDTDNSSTLWNGTQNGRLNIAIAKNPVNISEQKTSENIVSSISDNASEKPSNPIPKHTKSDPSHNIQRNSIGQFGTSTIRNAGINSTSHDTITTFFNDLTSDKMNDMSIQKQLSENYKGIKRRAKPSTLNQVPSEESNYTRIAFLNVNNAKLQKHIMDEAEKLGDISNELRGWKASDSEFESPILEDPTAKWRDEVILLLQGSA</sequence>
<feature type="region of interest" description="Disordered" evidence="2">
    <location>
        <begin position="309"/>
        <end position="337"/>
    </location>
</feature>
<keyword evidence="5" id="KW-1185">Reference proteome</keyword>
<dbReference type="SMART" id="SM00254">
    <property type="entry name" value="ShKT"/>
    <property type="match status" value="1"/>
</dbReference>
<organism evidence="5 6">
    <name type="scientific">Ascaris lumbricoides</name>
    <name type="common">Giant roundworm</name>
    <dbReference type="NCBI Taxonomy" id="6252"/>
    <lineage>
        <taxon>Eukaryota</taxon>
        <taxon>Metazoa</taxon>
        <taxon>Ecdysozoa</taxon>
        <taxon>Nematoda</taxon>
        <taxon>Chromadorea</taxon>
        <taxon>Rhabditida</taxon>
        <taxon>Spirurina</taxon>
        <taxon>Ascaridomorpha</taxon>
        <taxon>Ascaridoidea</taxon>
        <taxon>Ascarididae</taxon>
        <taxon>Ascaris</taxon>
    </lineage>
</organism>
<evidence type="ECO:0000259" key="4">
    <source>
        <dbReference type="PROSITE" id="PS51670"/>
    </source>
</evidence>
<feature type="signal peptide" evidence="3">
    <location>
        <begin position="1"/>
        <end position="25"/>
    </location>
</feature>
<dbReference type="InterPro" id="IPR003582">
    <property type="entry name" value="ShKT_dom"/>
</dbReference>
<evidence type="ECO:0000313" key="5">
    <source>
        <dbReference type="Proteomes" id="UP000036681"/>
    </source>
</evidence>
<name>A0A0M3IK51_ASCLU</name>
<protein>
    <submittedName>
        <fullName evidence="6">ShKT domain-containing protein</fullName>
    </submittedName>
</protein>
<evidence type="ECO:0000256" key="1">
    <source>
        <dbReference type="PROSITE-ProRule" id="PRU01005"/>
    </source>
</evidence>
<comment type="caution">
    <text evidence="1">Lacks conserved residue(s) required for the propagation of feature annotation.</text>
</comment>
<evidence type="ECO:0000313" key="6">
    <source>
        <dbReference type="WBParaSite" id="ALUE_0001909601-mRNA-1"/>
    </source>
</evidence>
<evidence type="ECO:0000256" key="2">
    <source>
        <dbReference type="SAM" id="MobiDB-lite"/>
    </source>
</evidence>
<dbReference type="Proteomes" id="UP000036681">
    <property type="component" value="Unplaced"/>
</dbReference>
<feature type="region of interest" description="Disordered" evidence="2">
    <location>
        <begin position="106"/>
        <end position="175"/>
    </location>
</feature>
<proteinExistence type="predicted"/>
<feature type="chain" id="PRO_5005657257" evidence="3">
    <location>
        <begin position="26"/>
        <end position="471"/>
    </location>
</feature>
<feature type="compositionally biased region" description="Basic and acidic residues" evidence="2">
    <location>
        <begin position="163"/>
        <end position="172"/>
    </location>
</feature>
<reference evidence="6" key="1">
    <citation type="submission" date="2017-02" db="UniProtKB">
        <authorList>
            <consortium name="WormBaseParasite"/>
        </authorList>
    </citation>
    <scope>IDENTIFICATION</scope>
</reference>
<accession>A0A0M3IK51</accession>
<evidence type="ECO:0000256" key="3">
    <source>
        <dbReference type="SAM" id="SignalP"/>
    </source>
</evidence>
<feature type="domain" description="ShKT" evidence="4">
    <location>
        <begin position="46"/>
        <end position="80"/>
    </location>
</feature>
<dbReference type="AlphaFoldDB" id="A0A0M3IK51"/>
<feature type="disulfide bond" evidence="1">
    <location>
        <begin position="46"/>
        <end position="80"/>
    </location>
</feature>
<dbReference type="WBParaSite" id="ALUE_0001909601-mRNA-1">
    <property type="protein sequence ID" value="ALUE_0001909601-mRNA-1"/>
    <property type="gene ID" value="ALUE_0001909601"/>
</dbReference>
<dbReference type="Pfam" id="PF01549">
    <property type="entry name" value="ShK"/>
    <property type="match status" value="1"/>
</dbReference>
<dbReference type="PROSITE" id="PS51670">
    <property type="entry name" value="SHKT"/>
    <property type="match status" value="1"/>
</dbReference>
<keyword evidence="3" id="KW-0732">Signal</keyword>
<dbReference type="Gene3D" id="1.10.10.1940">
    <property type="match status" value="1"/>
</dbReference>